<dbReference type="RefSeq" id="WP_262976325.1">
    <property type="nucleotide sequence ID" value="NZ_CAMAPB010000011.1"/>
</dbReference>
<comment type="catalytic activity">
    <reaction evidence="1">
        <text>3-hydroxy-2-methylpropanoyl-CoA + H2O = 3-hydroxy-2-methylpropanoate + CoA + H(+)</text>
        <dbReference type="Rhea" id="RHEA:20888"/>
        <dbReference type="ChEBI" id="CHEBI:11805"/>
        <dbReference type="ChEBI" id="CHEBI:15377"/>
        <dbReference type="ChEBI" id="CHEBI:15378"/>
        <dbReference type="ChEBI" id="CHEBI:57287"/>
        <dbReference type="ChEBI" id="CHEBI:57340"/>
        <dbReference type="EC" id="3.1.2.4"/>
    </reaction>
</comment>
<dbReference type="NCBIfam" id="NF004127">
    <property type="entry name" value="PRK05617.1"/>
    <property type="match status" value="1"/>
</dbReference>
<dbReference type="Proteomes" id="UP001152447">
    <property type="component" value="Unassembled WGS sequence"/>
</dbReference>
<dbReference type="InterPro" id="IPR045004">
    <property type="entry name" value="ECH_dom"/>
</dbReference>
<keyword evidence="5" id="KW-0456">Lyase</keyword>
<dbReference type="AlphaFoldDB" id="A0A9W4QV53"/>
<keyword evidence="6" id="KW-1185">Reference proteome</keyword>
<evidence type="ECO:0000313" key="6">
    <source>
        <dbReference type="Proteomes" id="UP001152447"/>
    </source>
</evidence>
<proteinExistence type="predicted"/>
<evidence type="ECO:0000256" key="3">
    <source>
        <dbReference type="ARBA" id="ARBA00022801"/>
    </source>
</evidence>
<reference evidence="5" key="1">
    <citation type="submission" date="2022-07" db="EMBL/GenBank/DDBJ databases">
        <authorList>
            <person name="Criscuolo A."/>
        </authorList>
    </citation>
    <scope>NUCLEOTIDE SEQUENCE</scope>
    <source>
        <strain evidence="5">CIP103197</strain>
    </source>
</reference>
<dbReference type="EC" id="3.1.2.4" evidence="2"/>
<comment type="caution">
    <text evidence="5">The sequence shown here is derived from an EMBL/GenBank/DDBJ whole genome shotgun (WGS) entry which is preliminary data.</text>
</comment>
<dbReference type="SUPFAM" id="SSF52096">
    <property type="entry name" value="ClpP/crotonase"/>
    <property type="match status" value="1"/>
</dbReference>
<protein>
    <recommendedName>
        <fullName evidence="2">3-hydroxyisobutyryl-CoA hydrolase</fullName>
        <ecNumber evidence="2">3.1.2.4</ecNumber>
    </recommendedName>
</protein>
<dbReference type="PANTHER" id="PTHR43176:SF3">
    <property type="entry name" value="3-HYDROXYISOBUTYRYL-COA HYDROLASE, MITOCHONDRIAL"/>
    <property type="match status" value="1"/>
</dbReference>
<name>A0A9W4QV53_PSEHA</name>
<evidence type="ECO:0000259" key="4">
    <source>
        <dbReference type="Pfam" id="PF16113"/>
    </source>
</evidence>
<dbReference type="CDD" id="cd06558">
    <property type="entry name" value="crotonase-like"/>
    <property type="match status" value="1"/>
</dbReference>
<accession>A0A9W4QV53</accession>
<dbReference type="EMBL" id="CAMAPB010000011">
    <property type="protein sequence ID" value="CAH9054658.1"/>
    <property type="molecule type" value="Genomic_DNA"/>
</dbReference>
<dbReference type="GO" id="GO:0003860">
    <property type="term" value="F:3-hydroxyisobutyryl-CoA hydrolase activity"/>
    <property type="evidence" value="ECO:0007669"/>
    <property type="project" value="UniProtKB-EC"/>
</dbReference>
<sequence length="385" mass="42220">MTELTRLNSADAAVVFETATTDNGRLIGFATLNAPKSLNALNFEMISLLEPQLQQWGKDDNIALVVLKGAGEKAFCAGGDVVSLHKAMSEGKPSSLVEEFFTQEYQLDYLIHCYNKPILVWGNGIVMGGGLGLMAGASHRVVTETSRIAMPEQTIGLYPDVGGSYFLHKMPAHVGLFLGLTSASINCEDAKLVSLADHFINADKYPELVEALLNTKWGKTASLNHDKLSNLLIELDNNSSRMPKGNLKANLSLIQKLGDFDTLQQQVDYILNLTTDDKWLQRAQKSLAHGCPLSCALVSEQLKHSKGKNLADCFKMELGMSVRAGEVGEFQEGVRALLIDKDGTPQWQFKTLANVPSEVVESFFANRFGEQHPLEPYFSQLNLQG</sequence>
<evidence type="ECO:0000256" key="1">
    <source>
        <dbReference type="ARBA" id="ARBA00001709"/>
    </source>
</evidence>
<dbReference type="PANTHER" id="PTHR43176">
    <property type="entry name" value="3-HYDROXYISOBUTYRYL-COA HYDROLASE-RELATED"/>
    <property type="match status" value="1"/>
</dbReference>
<keyword evidence="3" id="KW-0378">Hydrolase</keyword>
<dbReference type="GO" id="GO:0005829">
    <property type="term" value="C:cytosol"/>
    <property type="evidence" value="ECO:0007669"/>
    <property type="project" value="TreeGrafter"/>
</dbReference>
<dbReference type="GO" id="GO:0016829">
    <property type="term" value="F:lyase activity"/>
    <property type="evidence" value="ECO:0007669"/>
    <property type="project" value="UniProtKB-KW"/>
</dbReference>
<dbReference type="Gene3D" id="3.90.226.10">
    <property type="entry name" value="2-enoyl-CoA Hydratase, Chain A, domain 1"/>
    <property type="match status" value="1"/>
</dbReference>
<evidence type="ECO:0000313" key="5">
    <source>
        <dbReference type="EMBL" id="CAH9054658.1"/>
    </source>
</evidence>
<dbReference type="Pfam" id="PF16113">
    <property type="entry name" value="ECH_2"/>
    <property type="match status" value="1"/>
</dbReference>
<gene>
    <name evidence="5" type="primary">caiD</name>
    <name evidence="5" type="ORF">PSEHALCIP103_01078</name>
</gene>
<dbReference type="InterPro" id="IPR032259">
    <property type="entry name" value="HIBYL-CoA-H"/>
</dbReference>
<dbReference type="InterPro" id="IPR029045">
    <property type="entry name" value="ClpP/crotonase-like_dom_sf"/>
</dbReference>
<evidence type="ECO:0000256" key="2">
    <source>
        <dbReference type="ARBA" id="ARBA00011915"/>
    </source>
</evidence>
<organism evidence="5 6">
    <name type="scientific">Pseudoalteromonas haloplanktis</name>
    <name type="common">Alteromonas haloplanktis</name>
    <dbReference type="NCBI Taxonomy" id="228"/>
    <lineage>
        <taxon>Bacteria</taxon>
        <taxon>Pseudomonadati</taxon>
        <taxon>Pseudomonadota</taxon>
        <taxon>Gammaproteobacteria</taxon>
        <taxon>Alteromonadales</taxon>
        <taxon>Pseudoalteromonadaceae</taxon>
        <taxon>Pseudoalteromonas</taxon>
    </lineage>
</organism>
<dbReference type="GO" id="GO:0006574">
    <property type="term" value="P:L-valine catabolic process"/>
    <property type="evidence" value="ECO:0007669"/>
    <property type="project" value="TreeGrafter"/>
</dbReference>
<feature type="domain" description="Enoyl-CoA hydratase/isomerase" evidence="4">
    <location>
        <begin position="28"/>
        <end position="364"/>
    </location>
</feature>